<comment type="caution">
    <text evidence="2">The sequence shown here is derived from an EMBL/GenBank/DDBJ whole genome shotgun (WGS) entry which is preliminary data.</text>
</comment>
<dbReference type="AlphaFoldDB" id="A0A9P9A2M1"/>
<dbReference type="InterPro" id="IPR010730">
    <property type="entry name" value="HET"/>
</dbReference>
<dbReference type="OrthoDB" id="194358at2759"/>
<evidence type="ECO:0000259" key="1">
    <source>
        <dbReference type="Pfam" id="PF06985"/>
    </source>
</evidence>
<accession>A0A9P9A2M1</accession>
<evidence type="ECO:0000313" key="2">
    <source>
        <dbReference type="EMBL" id="KAH6658356.1"/>
    </source>
</evidence>
<sequence>MGGYMYRPLQRADSIRILLLEPASDRAAVLRGSLCDVSLINHHQDTIDGYTALSYVWGDSAATGTIVLGGTEVIITLNLSLALQDLRDTARVHRIWADALCIDQRNVDERNSQVAFMARIYSMATHTIIYLGPLTREIDVLFHAIRPDVLEYLSSLARGKSHAQLRKEWKRLGWFNEQLVHTAMVELVQRPWFGRVWVLQEVAVSKSPSIQCGVRRVPWSDLCLLMLLSPFQMSFKNTELLQLRAMNNTRDSFHNLHYARRATLWDILGRRAGARASDPRDMIFAHMSMLADREELQRYIRFDYSVDVAEVFAAAARYCSETSGTASRIRRPLSDLFSYITNSPLRPHLPSWVPDWGVISPWAGIPSSVLQSPDRVAKGGLSNLLVTARSRPYQVVCVTGILPSSSEYPSELLTEINVAHEILVEPDPDNSPKASMSDRQIEFIKVVREIWMKFTRPLMEHGAANIAHEIGDYAPERTDITDLYQWTHILRSMRLYLLFNKDASQWTSDGRFFSPYQGQKRLGRLENGATLVLPPGAKVGDFAVCLYPFGPDFQVPHHELGSVRSVTVTGGTDRWLDQIFLVRQHTAKLNRNQNSLIREQFSRAKHKPGHRRVDPQDSADSDYHAKGWRLLWRLKIEHYTLVGQCGGIETVKAAAWYRDVRAIPPRIQQQHWSRLRSKNCDKRLPQSKYISGHTRKYRHCLRGKCPRLVITTDGDTMKLQHACMVSDNDIKYKVVGRSFYRKISYGSLEVGHLLMWSVIGYDSTSSRTTHHHRRKTLRPVQIARQAGDPVGAKQSGLLPPFANREKSRHDLPNSLVGIDDGMSCKCYGRSWIMWIGPRRSTSQQLEEYASSNMIQALVWRL</sequence>
<proteinExistence type="predicted"/>
<keyword evidence="3" id="KW-1185">Reference proteome</keyword>
<dbReference type="EMBL" id="JAGPXC010000002">
    <property type="protein sequence ID" value="KAH6658356.1"/>
    <property type="molecule type" value="Genomic_DNA"/>
</dbReference>
<feature type="domain" description="Heterokaryon incompatibility" evidence="1">
    <location>
        <begin position="50"/>
        <end position="201"/>
    </location>
</feature>
<dbReference type="Pfam" id="PF06985">
    <property type="entry name" value="HET"/>
    <property type="match status" value="1"/>
</dbReference>
<dbReference type="PANTHER" id="PTHR24148:SF73">
    <property type="entry name" value="HET DOMAIN PROTEIN (AFU_ORTHOLOGUE AFUA_8G01020)"/>
    <property type="match status" value="1"/>
</dbReference>
<dbReference type="PANTHER" id="PTHR24148">
    <property type="entry name" value="ANKYRIN REPEAT DOMAIN-CONTAINING PROTEIN 39 HOMOLOG-RELATED"/>
    <property type="match status" value="1"/>
</dbReference>
<name>A0A9P9A2M1_9PEZI</name>
<organism evidence="2 3">
    <name type="scientific">Truncatella angustata</name>
    <dbReference type="NCBI Taxonomy" id="152316"/>
    <lineage>
        <taxon>Eukaryota</taxon>
        <taxon>Fungi</taxon>
        <taxon>Dikarya</taxon>
        <taxon>Ascomycota</taxon>
        <taxon>Pezizomycotina</taxon>
        <taxon>Sordariomycetes</taxon>
        <taxon>Xylariomycetidae</taxon>
        <taxon>Amphisphaeriales</taxon>
        <taxon>Sporocadaceae</taxon>
        <taxon>Truncatella</taxon>
    </lineage>
</organism>
<gene>
    <name evidence="2" type="ORF">BKA67DRAFT_644202</name>
</gene>
<dbReference type="Proteomes" id="UP000758603">
    <property type="component" value="Unassembled WGS sequence"/>
</dbReference>
<evidence type="ECO:0000313" key="3">
    <source>
        <dbReference type="Proteomes" id="UP000758603"/>
    </source>
</evidence>
<dbReference type="GeneID" id="70134731"/>
<dbReference type="RefSeq" id="XP_045962590.1">
    <property type="nucleotide sequence ID" value="XM_046105840.1"/>
</dbReference>
<dbReference type="InterPro" id="IPR052895">
    <property type="entry name" value="HetReg/Transcr_Mod"/>
</dbReference>
<reference evidence="2" key="1">
    <citation type="journal article" date="2021" name="Nat. Commun.">
        <title>Genetic determinants of endophytism in the Arabidopsis root mycobiome.</title>
        <authorList>
            <person name="Mesny F."/>
            <person name="Miyauchi S."/>
            <person name="Thiergart T."/>
            <person name="Pickel B."/>
            <person name="Atanasova L."/>
            <person name="Karlsson M."/>
            <person name="Huettel B."/>
            <person name="Barry K.W."/>
            <person name="Haridas S."/>
            <person name="Chen C."/>
            <person name="Bauer D."/>
            <person name="Andreopoulos W."/>
            <person name="Pangilinan J."/>
            <person name="LaButti K."/>
            <person name="Riley R."/>
            <person name="Lipzen A."/>
            <person name="Clum A."/>
            <person name="Drula E."/>
            <person name="Henrissat B."/>
            <person name="Kohler A."/>
            <person name="Grigoriev I.V."/>
            <person name="Martin F.M."/>
            <person name="Hacquard S."/>
        </authorList>
    </citation>
    <scope>NUCLEOTIDE SEQUENCE</scope>
    <source>
        <strain evidence="2">MPI-SDFR-AT-0073</strain>
    </source>
</reference>
<protein>
    <submittedName>
        <fullName evidence="2">Heterokaryon incompatibility protein-domain-containing protein</fullName>
    </submittedName>
</protein>